<evidence type="ECO:0000256" key="4">
    <source>
        <dbReference type="ARBA" id="ARBA00022840"/>
    </source>
</evidence>
<evidence type="ECO:0000256" key="7">
    <source>
        <dbReference type="RuleBase" id="RU004527"/>
    </source>
</evidence>
<dbReference type="PRINTS" id="PR00142">
    <property type="entry name" value="RECA"/>
</dbReference>
<dbReference type="PANTHER" id="PTHR45900">
    <property type="entry name" value="RECA"/>
    <property type="match status" value="1"/>
</dbReference>
<keyword evidence="3 7" id="KW-0547">Nucleotide-binding</keyword>
<keyword evidence="7" id="KW-0227">DNA damage</keyword>
<dbReference type="PROSITE" id="PS50163">
    <property type="entry name" value="RECA_3"/>
    <property type="match status" value="1"/>
</dbReference>
<dbReference type="InterPro" id="IPR027417">
    <property type="entry name" value="P-loop_NTPase"/>
</dbReference>
<dbReference type="PANTHER" id="PTHR45900:SF1">
    <property type="entry name" value="MITOCHONDRIAL DNA REPAIR PROTEIN RECA HOMOLOG-RELATED"/>
    <property type="match status" value="1"/>
</dbReference>
<dbReference type="InterPro" id="IPR013765">
    <property type="entry name" value="DNA_recomb/repair_RecA"/>
</dbReference>
<dbReference type="RefSeq" id="WP_394849679.1">
    <property type="nucleotide sequence ID" value="NZ_CP089982.1"/>
</dbReference>
<dbReference type="InterPro" id="IPR023400">
    <property type="entry name" value="RecA_C_sf"/>
</dbReference>
<dbReference type="Gene3D" id="3.40.50.300">
    <property type="entry name" value="P-loop containing nucleotide triphosphate hydrolases"/>
    <property type="match status" value="1"/>
</dbReference>
<feature type="domain" description="RecA family profile 2" evidence="9">
    <location>
        <begin position="204"/>
        <end position="267"/>
    </location>
</feature>
<keyword evidence="4 7" id="KW-0067">ATP-binding</keyword>
<dbReference type="SUPFAM" id="SSF54752">
    <property type="entry name" value="RecA protein, C-terminal domain"/>
    <property type="match status" value="1"/>
</dbReference>
<dbReference type="InterPro" id="IPR049428">
    <property type="entry name" value="RecA-like_N"/>
</dbReference>
<proteinExistence type="inferred from homology"/>
<dbReference type="Pfam" id="PF00154">
    <property type="entry name" value="RecA_N"/>
    <property type="match status" value="1"/>
</dbReference>
<evidence type="ECO:0000259" key="9">
    <source>
        <dbReference type="PROSITE" id="PS50163"/>
    </source>
</evidence>
<keyword evidence="11" id="KW-1185">Reference proteome</keyword>
<evidence type="ECO:0000256" key="6">
    <source>
        <dbReference type="ARBA" id="ARBA00023172"/>
    </source>
</evidence>
<evidence type="ECO:0000256" key="2">
    <source>
        <dbReference type="ARBA" id="ARBA00015553"/>
    </source>
</evidence>
<reference evidence="10 11" key="1">
    <citation type="submission" date="2021-12" db="EMBL/GenBank/DDBJ databases">
        <title>Discovery of the Pendulisporaceae a myxobacterial family with distinct sporulation behavior and unique specialized metabolism.</title>
        <authorList>
            <person name="Garcia R."/>
            <person name="Popoff A."/>
            <person name="Bader C.D."/>
            <person name="Loehr J."/>
            <person name="Walesch S."/>
            <person name="Walt C."/>
            <person name="Boldt J."/>
            <person name="Bunk B."/>
            <person name="Haeckl F.J.F.P.J."/>
            <person name="Gunesch A.P."/>
            <person name="Birkelbach J."/>
            <person name="Nuebel U."/>
            <person name="Pietschmann T."/>
            <person name="Bach T."/>
            <person name="Mueller R."/>
        </authorList>
    </citation>
    <scope>NUCLEOTIDE SEQUENCE [LARGE SCALE GENOMIC DNA]</scope>
    <source>
        <strain evidence="10 11">MSr12523</strain>
    </source>
</reference>
<keyword evidence="6 7" id="KW-0233">DNA recombination</keyword>
<protein>
    <recommendedName>
        <fullName evidence="2">Protein RecA</fullName>
    </recommendedName>
</protein>
<evidence type="ECO:0000313" key="11">
    <source>
        <dbReference type="Proteomes" id="UP001379533"/>
    </source>
</evidence>
<name>A0ABZ2KLW7_9BACT</name>
<evidence type="ECO:0000256" key="3">
    <source>
        <dbReference type="ARBA" id="ARBA00022741"/>
    </source>
</evidence>
<dbReference type="InterPro" id="IPR003593">
    <property type="entry name" value="AAA+_ATPase"/>
</dbReference>
<accession>A0ABZ2KLW7</accession>
<feature type="domain" description="RecA family profile 1" evidence="8">
    <location>
        <begin position="34"/>
        <end position="190"/>
    </location>
</feature>
<dbReference type="InterPro" id="IPR020588">
    <property type="entry name" value="RecA_ATP-bd"/>
</dbReference>
<keyword evidence="5 7" id="KW-0238">DNA-binding</keyword>
<dbReference type="SUPFAM" id="SSF52540">
    <property type="entry name" value="P-loop containing nucleoside triphosphate hydrolases"/>
    <property type="match status" value="1"/>
</dbReference>
<dbReference type="PROSITE" id="PS50162">
    <property type="entry name" value="RECA_2"/>
    <property type="match status" value="1"/>
</dbReference>
<sequence>MNITSQTLTQIMAAVEGHCGPGTIRPMGRGSALATEALRTGSLALDLATGIDGYPVGRVIELFGPEGSGKTTLALHAMAEVQRSGGTCAFIDADHTLNLDYARGIGVAPGEALIAQPDTAESAFEIIELLARSGRVPLIVVDSVGGLVSTDELDGGDDDRARGRVFAKALRKLTAVAHRTRTTLLFLNPMQPERPARAPFAPAVGVNALKFYTSMRVWLRRVGDVRRGDQLLGAQVHATVVKNKHAAPFATAEFEIRWGEGVDRLGELFDLGARLDVLRCAGKHLSFGEVPLGHSRVHVRETLGASPTLEAEIREAIVTAAREHGGCL</sequence>
<dbReference type="InterPro" id="IPR020587">
    <property type="entry name" value="RecA_monomer-monomer_interface"/>
</dbReference>
<dbReference type="PROSITE" id="PS00321">
    <property type="entry name" value="RECA_1"/>
    <property type="match status" value="1"/>
</dbReference>
<dbReference type="EMBL" id="CP089982">
    <property type="protein sequence ID" value="WXA99049.1"/>
    <property type="molecule type" value="Genomic_DNA"/>
</dbReference>
<gene>
    <name evidence="10" type="ORF">LZC95_19780</name>
</gene>
<evidence type="ECO:0000259" key="8">
    <source>
        <dbReference type="PROSITE" id="PS50162"/>
    </source>
</evidence>
<dbReference type="SMART" id="SM00382">
    <property type="entry name" value="AAA"/>
    <property type="match status" value="1"/>
</dbReference>
<comment type="similarity">
    <text evidence="1 7">Belongs to the RecA family.</text>
</comment>
<evidence type="ECO:0000256" key="1">
    <source>
        <dbReference type="ARBA" id="ARBA00009391"/>
    </source>
</evidence>
<dbReference type="Proteomes" id="UP001379533">
    <property type="component" value="Chromosome"/>
</dbReference>
<dbReference type="InterPro" id="IPR020584">
    <property type="entry name" value="DNA_recomb/repair_RecA_CS"/>
</dbReference>
<evidence type="ECO:0000256" key="5">
    <source>
        <dbReference type="ARBA" id="ARBA00023125"/>
    </source>
</evidence>
<evidence type="ECO:0000313" key="10">
    <source>
        <dbReference type="EMBL" id="WXA99049.1"/>
    </source>
</evidence>
<organism evidence="10 11">
    <name type="scientific">Pendulispora brunnea</name>
    <dbReference type="NCBI Taxonomy" id="2905690"/>
    <lineage>
        <taxon>Bacteria</taxon>
        <taxon>Pseudomonadati</taxon>
        <taxon>Myxococcota</taxon>
        <taxon>Myxococcia</taxon>
        <taxon>Myxococcales</taxon>
        <taxon>Sorangiineae</taxon>
        <taxon>Pendulisporaceae</taxon>
        <taxon>Pendulispora</taxon>
    </lineage>
</organism>